<evidence type="ECO:0000313" key="2">
    <source>
        <dbReference type="EMBL" id="GGB86712.1"/>
    </source>
</evidence>
<accession>A0ABQ1K444</accession>
<organism evidence="2 3">
    <name type="scientific">Flavobacterium suaedae</name>
    <dbReference type="NCBI Taxonomy" id="1767027"/>
    <lineage>
        <taxon>Bacteria</taxon>
        <taxon>Pseudomonadati</taxon>
        <taxon>Bacteroidota</taxon>
        <taxon>Flavobacteriia</taxon>
        <taxon>Flavobacteriales</taxon>
        <taxon>Flavobacteriaceae</taxon>
        <taxon>Flavobacterium</taxon>
    </lineage>
</organism>
<proteinExistence type="predicted"/>
<feature type="chain" id="PRO_5045078639" description="Lipoprotein" evidence="1">
    <location>
        <begin position="24"/>
        <end position="244"/>
    </location>
</feature>
<evidence type="ECO:0008006" key="4">
    <source>
        <dbReference type="Google" id="ProtNLM"/>
    </source>
</evidence>
<evidence type="ECO:0000313" key="3">
    <source>
        <dbReference type="Proteomes" id="UP000615760"/>
    </source>
</evidence>
<reference evidence="3" key="1">
    <citation type="journal article" date="2019" name="Int. J. Syst. Evol. Microbiol.">
        <title>The Global Catalogue of Microorganisms (GCM) 10K type strain sequencing project: providing services to taxonomists for standard genome sequencing and annotation.</title>
        <authorList>
            <consortium name="The Broad Institute Genomics Platform"/>
            <consortium name="The Broad Institute Genome Sequencing Center for Infectious Disease"/>
            <person name="Wu L."/>
            <person name="Ma J."/>
        </authorList>
    </citation>
    <scope>NUCLEOTIDE SEQUENCE [LARGE SCALE GENOMIC DNA]</scope>
    <source>
        <strain evidence="3">CGMCC 1.15461</strain>
    </source>
</reference>
<evidence type="ECO:0000256" key="1">
    <source>
        <dbReference type="SAM" id="SignalP"/>
    </source>
</evidence>
<dbReference type="EMBL" id="BMJE01000010">
    <property type="protein sequence ID" value="GGB86712.1"/>
    <property type="molecule type" value="Genomic_DNA"/>
</dbReference>
<name>A0ABQ1K444_9FLAO</name>
<feature type="signal peptide" evidence="1">
    <location>
        <begin position="1"/>
        <end position="23"/>
    </location>
</feature>
<sequence>MKAVIKLLTSCLLLLLLANCSKPDNQLNVTFSYESAYDGEKFVVPYIKINAEDSVIFEDSSPLYRSVKDTLKFKNLQEGEYTIHYYNILGEEIIKKAILKDNCVKDIRIAPDSISIDEYYKDTPIEKLKEDKSYIVKSYFGGVAGMEGFYKVSKIENNIFYESSNQSRRRLSQDEIAALKRFEAYLLGIAHFGLGNGCLTDSYTIIKDNDSIKINLCRWQESQKFYPKIYKPEYDTRNDNFNSK</sequence>
<protein>
    <recommendedName>
        <fullName evidence="4">Lipoprotein</fullName>
    </recommendedName>
</protein>
<keyword evidence="3" id="KW-1185">Reference proteome</keyword>
<comment type="caution">
    <text evidence="2">The sequence shown here is derived from an EMBL/GenBank/DDBJ whole genome shotgun (WGS) entry which is preliminary data.</text>
</comment>
<dbReference type="Proteomes" id="UP000615760">
    <property type="component" value="Unassembled WGS sequence"/>
</dbReference>
<keyword evidence="1" id="KW-0732">Signal</keyword>
<gene>
    <name evidence="2" type="ORF">GCM10007424_28480</name>
</gene>